<evidence type="ECO:0000259" key="1">
    <source>
        <dbReference type="Pfam" id="PF03108"/>
    </source>
</evidence>
<accession>A0AAQ3NVG6</accession>
<dbReference type="Pfam" id="PF26130">
    <property type="entry name" value="PB1-like"/>
    <property type="match status" value="1"/>
</dbReference>
<dbReference type="PANTHER" id="PTHR31973">
    <property type="entry name" value="POLYPROTEIN, PUTATIVE-RELATED"/>
    <property type="match status" value="1"/>
</dbReference>
<dbReference type="InterPro" id="IPR058594">
    <property type="entry name" value="PB1-like_dom_pln"/>
</dbReference>
<feature type="domain" description="PB1-like" evidence="2">
    <location>
        <begin position="61"/>
        <end position="148"/>
    </location>
</feature>
<evidence type="ECO:0000259" key="2">
    <source>
        <dbReference type="Pfam" id="PF26130"/>
    </source>
</evidence>
<sequence>MTFIVRVVIIRISLKGKSCSLFDCKRQGSLREGSYASWLKKLEHEVRCGSFCCWKREVEARGKFINDDILKYEGATTTLSFDPDRWSFFVVVSVVKSFGYDNFQDLWYCVGGGLVLENRLEELIDDIGVMHMANLARLNGEVHLYVVHVVSDVEVIHMLQYITNDEGEVEKQGEEGGDGVEVDGEVDGDFEEVHEVNGVVDDDLEEVHEDEEHKDDAIEVDVVGDGDLQEVHEGQEAGDVDGHVEELHHVEEEQDLNVSEGFVEDEVSLSSWSSSIDEGDVHENNECIVDTDDHGDRGLSDEEWKSEELLSGCDNDEEDNDIEGYGRFGTFSMPKTMVEFTWEVGNFFAEKQDILDVVKGYALENGRNIKFVKNDKRRLRLKCFGAKGECPWSICFGYMEAVKSWQLRTKRDNHTCSREFNPKLLDAKWLSKKLLKIVRENPNMGYGNDQMLPIAYAVVERENKDSWTWFLNLLIDDLCGEEGLLPVIQQLLPGVDQRATTATHPENWEREMKNIKDVNEDAFKHLIVIPPRRPKRKRRLEQWEMRKDYSRVSKGGLRKRCGLCREVRHNRSRCLKAQATQEPIIPSSQLSEVCQQPEAQT</sequence>
<proteinExistence type="predicted"/>
<protein>
    <recommendedName>
        <fullName evidence="5">Transposase MuDR plant domain-containing protein</fullName>
    </recommendedName>
</protein>
<feature type="domain" description="Transposase MuDR plant" evidence="1">
    <location>
        <begin position="339"/>
        <end position="401"/>
    </location>
</feature>
<organism evidence="3 4">
    <name type="scientific">Vigna mungo</name>
    <name type="common">Black gram</name>
    <name type="synonym">Phaseolus mungo</name>
    <dbReference type="NCBI Taxonomy" id="3915"/>
    <lineage>
        <taxon>Eukaryota</taxon>
        <taxon>Viridiplantae</taxon>
        <taxon>Streptophyta</taxon>
        <taxon>Embryophyta</taxon>
        <taxon>Tracheophyta</taxon>
        <taxon>Spermatophyta</taxon>
        <taxon>Magnoliopsida</taxon>
        <taxon>eudicotyledons</taxon>
        <taxon>Gunneridae</taxon>
        <taxon>Pentapetalae</taxon>
        <taxon>rosids</taxon>
        <taxon>fabids</taxon>
        <taxon>Fabales</taxon>
        <taxon>Fabaceae</taxon>
        <taxon>Papilionoideae</taxon>
        <taxon>50 kb inversion clade</taxon>
        <taxon>NPAAA clade</taxon>
        <taxon>indigoferoid/millettioid clade</taxon>
        <taxon>Phaseoleae</taxon>
        <taxon>Vigna</taxon>
    </lineage>
</organism>
<gene>
    <name evidence="3" type="ORF">V8G54_012784</name>
</gene>
<keyword evidence="4" id="KW-1185">Reference proteome</keyword>
<dbReference type="AlphaFoldDB" id="A0AAQ3NVG6"/>
<dbReference type="Pfam" id="PF03108">
    <property type="entry name" value="DBD_Tnp_Mut"/>
    <property type="match status" value="1"/>
</dbReference>
<dbReference type="Proteomes" id="UP001374535">
    <property type="component" value="Chromosome 4"/>
</dbReference>
<name>A0AAQ3NVG6_VIGMU</name>
<dbReference type="EMBL" id="CP144697">
    <property type="protein sequence ID" value="WVZ15218.1"/>
    <property type="molecule type" value="Genomic_DNA"/>
</dbReference>
<dbReference type="PANTHER" id="PTHR31973:SF187">
    <property type="entry name" value="MUTATOR TRANSPOSASE MUDRA PROTEIN"/>
    <property type="match status" value="1"/>
</dbReference>
<dbReference type="InterPro" id="IPR004332">
    <property type="entry name" value="Transposase_MuDR"/>
</dbReference>
<evidence type="ECO:0008006" key="5">
    <source>
        <dbReference type="Google" id="ProtNLM"/>
    </source>
</evidence>
<evidence type="ECO:0000313" key="3">
    <source>
        <dbReference type="EMBL" id="WVZ15218.1"/>
    </source>
</evidence>
<reference evidence="3 4" key="1">
    <citation type="journal article" date="2023" name="Life. Sci Alliance">
        <title>Evolutionary insights into 3D genome organization and epigenetic landscape of Vigna mungo.</title>
        <authorList>
            <person name="Junaid A."/>
            <person name="Singh B."/>
            <person name="Bhatia S."/>
        </authorList>
    </citation>
    <scope>NUCLEOTIDE SEQUENCE [LARGE SCALE GENOMIC DNA]</scope>
    <source>
        <strain evidence="3">Urdbean</strain>
    </source>
</reference>
<evidence type="ECO:0000313" key="4">
    <source>
        <dbReference type="Proteomes" id="UP001374535"/>
    </source>
</evidence>